<name>A0ABT4LMT4_9PROT</name>
<dbReference type="EMBL" id="JAPWGY010000007">
    <property type="protein sequence ID" value="MCZ4282443.1"/>
    <property type="molecule type" value="Genomic_DNA"/>
</dbReference>
<organism evidence="1 2">
    <name type="scientific">Kiloniella laminariae</name>
    <dbReference type="NCBI Taxonomy" id="454162"/>
    <lineage>
        <taxon>Bacteria</taxon>
        <taxon>Pseudomonadati</taxon>
        <taxon>Pseudomonadota</taxon>
        <taxon>Alphaproteobacteria</taxon>
        <taxon>Rhodospirillales</taxon>
        <taxon>Kiloniellaceae</taxon>
        <taxon>Kiloniella</taxon>
    </lineage>
</organism>
<sequence>MDEVPLNFDHLIDRSGHAEYELNLTGLDLAHTLESIRRMIDRQRRRRGTRSVLIRLDPPVPGQGITLFRPVGQHLVELLKQGLIAKVKPYADQECTGFVIHLPSGKATDEETGPEEVTTH</sequence>
<proteinExistence type="predicted"/>
<keyword evidence="2" id="KW-1185">Reference proteome</keyword>
<evidence type="ECO:0000313" key="2">
    <source>
        <dbReference type="Proteomes" id="UP001069802"/>
    </source>
</evidence>
<comment type="caution">
    <text evidence="1">The sequence shown here is derived from an EMBL/GenBank/DDBJ whole genome shotgun (WGS) entry which is preliminary data.</text>
</comment>
<gene>
    <name evidence="1" type="ORF">O4H49_16775</name>
</gene>
<accession>A0ABT4LMT4</accession>
<protein>
    <recommendedName>
        <fullName evidence="3">Smr domain-containing protein</fullName>
    </recommendedName>
</protein>
<evidence type="ECO:0000313" key="1">
    <source>
        <dbReference type="EMBL" id="MCZ4282443.1"/>
    </source>
</evidence>
<dbReference type="Proteomes" id="UP001069802">
    <property type="component" value="Unassembled WGS sequence"/>
</dbReference>
<dbReference type="RefSeq" id="WP_269424590.1">
    <property type="nucleotide sequence ID" value="NZ_JAPWGY010000007.1"/>
</dbReference>
<evidence type="ECO:0008006" key="3">
    <source>
        <dbReference type="Google" id="ProtNLM"/>
    </source>
</evidence>
<reference evidence="1" key="1">
    <citation type="submission" date="2022-12" db="EMBL/GenBank/DDBJ databases">
        <title>Bacterial isolates from different developmental stages of Nematostella vectensis.</title>
        <authorList>
            <person name="Fraune S."/>
        </authorList>
    </citation>
    <scope>NUCLEOTIDE SEQUENCE</scope>
    <source>
        <strain evidence="1">G21630-S1</strain>
    </source>
</reference>